<dbReference type="InterPro" id="IPR011008">
    <property type="entry name" value="Dimeric_a/b-barrel"/>
</dbReference>
<evidence type="ECO:0000313" key="2">
    <source>
        <dbReference type="EMBL" id="EEP80713.1"/>
    </source>
</evidence>
<protein>
    <recommendedName>
        <fullName evidence="1">YCII-related domain-containing protein</fullName>
    </recommendedName>
</protein>
<dbReference type="VEuPathDB" id="FungiDB:UREG_05555"/>
<dbReference type="EMBL" id="CH476617">
    <property type="protein sequence ID" value="EEP80713.1"/>
    <property type="molecule type" value="Genomic_DNA"/>
</dbReference>
<dbReference type="GeneID" id="8443462"/>
<dbReference type="RefSeq" id="XP_002584866.1">
    <property type="nucleotide sequence ID" value="XM_002584820.1"/>
</dbReference>
<keyword evidence="3" id="KW-1185">Reference proteome</keyword>
<gene>
    <name evidence="2" type="ORF">UREG_05555</name>
</gene>
<dbReference type="Proteomes" id="UP000002058">
    <property type="component" value="Unassembled WGS sequence"/>
</dbReference>
<evidence type="ECO:0000259" key="1">
    <source>
        <dbReference type="Pfam" id="PF03795"/>
    </source>
</evidence>
<dbReference type="InParanoid" id="C4JSW6"/>
<dbReference type="PANTHER" id="PTHR33606:SF3">
    <property type="entry name" value="PROTEIN YCII"/>
    <property type="match status" value="1"/>
</dbReference>
<dbReference type="KEGG" id="ure:UREG_05555"/>
<evidence type="ECO:0000313" key="3">
    <source>
        <dbReference type="Proteomes" id="UP000002058"/>
    </source>
</evidence>
<accession>C4JSW6</accession>
<dbReference type="AlphaFoldDB" id="C4JSW6"/>
<dbReference type="HOGENOM" id="CLU_110355_2_0_1"/>
<reference evidence="3" key="1">
    <citation type="journal article" date="2009" name="Genome Res.">
        <title>Comparative genomic analyses of the human fungal pathogens Coccidioides and their relatives.</title>
        <authorList>
            <person name="Sharpton T.J."/>
            <person name="Stajich J.E."/>
            <person name="Rounsley S.D."/>
            <person name="Gardner M.J."/>
            <person name="Wortman J.R."/>
            <person name="Jordar V.S."/>
            <person name="Maiti R."/>
            <person name="Kodira C.D."/>
            <person name="Neafsey D.E."/>
            <person name="Zeng Q."/>
            <person name="Hung C.-Y."/>
            <person name="McMahan C."/>
            <person name="Muszewska A."/>
            <person name="Grynberg M."/>
            <person name="Mandel M.A."/>
            <person name="Kellner E.M."/>
            <person name="Barker B.M."/>
            <person name="Galgiani J.N."/>
            <person name="Orbach M.J."/>
            <person name="Kirkland T.N."/>
            <person name="Cole G.T."/>
            <person name="Henn M.R."/>
            <person name="Birren B.W."/>
            <person name="Taylor J.W."/>
        </authorList>
    </citation>
    <scope>NUCLEOTIDE SEQUENCE [LARGE SCALE GENOMIC DNA]</scope>
    <source>
        <strain evidence="3">UAMH 1704</strain>
    </source>
</reference>
<dbReference type="Gene3D" id="3.30.70.1060">
    <property type="entry name" value="Dimeric alpha+beta barrel"/>
    <property type="match status" value="1"/>
</dbReference>
<dbReference type="eggNOG" id="ENOG502S8X0">
    <property type="taxonomic scope" value="Eukaryota"/>
</dbReference>
<dbReference type="InterPro" id="IPR051807">
    <property type="entry name" value="Sec-metab_biosynth-assoc"/>
</dbReference>
<organism evidence="2 3">
    <name type="scientific">Uncinocarpus reesii (strain UAMH 1704)</name>
    <dbReference type="NCBI Taxonomy" id="336963"/>
    <lineage>
        <taxon>Eukaryota</taxon>
        <taxon>Fungi</taxon>
        <taxon>Dikarya</taxon>
        <taxon>Ascomycota</taxon>
        <taxon>Pezizomycotina</taxon>
        <taxon>Eurotiomycetes</taxon>
        <taxon>Eurotiomycetidae</taxon>
        <taxon>Onygenales</taxon>
        <taxon>Onygenaceae</taxon>
        <taxon>Uncinocarpus</taxon>
    </lineage>
</organism>
<dbReference type="PANTHER" id="PTHR33606">
    <property type="entry name" value="PROTEIN YCII"/>
    <property type="match status" value="1"/>
</dbReference>
<proteinExistence type="predicted"/>
<dbReference type="OrthoDB" id="5519740at2759"/>
<feature type="domain" description="YCII-related" evidence="1">
    <location>
        <begin position="75"/>
        <end position="155"/>
    </location>
</feature>
<dbReference type="SUPFAM" id="SSF54909">
    <property type="entry name" value="Dimeric alpha+beta barrel"/>
    <property type="match status" value="1"/>
</dbReference>
<dbReference type="OMA" id="KTSARYW"/>
<name>C4JSW6_UNCRE</name>
<dbReference type="Pfam" id="PF03795">
    <property type="entry name" value="YCII"/>
    <property type="match status" value="1"/>
</dbReference>
<sequence>MSLSPLLAGSCRSAQRHVLRPSSRSLLLPIIPTLRQSTRPSQLPLSAINYNNSNLVSRTMASNAAQKKPEWIVVVPDKAGVTLDKRMSVRQTHIDNLGPAIESGFLKLGGAVLDHHPKEGEAPPMKGSALIVQADSLEEIRETLSKDIYATAGIWDLDNFRCALNVYEKV</sequence>
<dbReference type="InterPro" id="IPR005545">
    <property type="entry name" value="YCII"/>
</dbReference>